<sequence length="75" mass="8905">MPERMLPCHVTYYIYRSLDYLSIMLRYSGLFGLVWNSPVQGQVLTFQLVVWLRVLASVEKRVHNHTQLIRLQLVN</sequence>
<evidence type="ECO:0000313" key="2">
    <source>
        <dbReference type="Proteomes" id="UP000055045"/>
    </source>
</evidence>
<organism evidence="1 2">
    <name type="scientific">Penicillium freii</name>
    <dbReference type="NCBI Taxonomy" id="48697"/>
    <lineage>
        <taxon>Eukaryota</taxon>
        <taxon>Fungi</taxon>
        <taxon>Dikarya</taxon>
        <taxon>Ascomycota</taxon>
        <taxon>Pezizomycotina</taxon>
        <taxon>Eurotiomycetes</taxon>
        <taxon>Eurotiomycetidae</taxon>
        <taxon>Eurotiales</taxon>
        <taxon>Aspergillaceae</taxon>
        <taxon>Penicillium</taxon>
    </lineage>
</organism>
<evidence type="ECO:0000313" key="1">
    <source>
        <dbReference type="EMBL" id="KUM62038.1"/>
    </source>
</evidence>
<name>A0A101MK92_PENFR</name>
<gene>
    <name evidence="1" type="ORF">ACN42_g5089</name>
</gene>
<dbReference type="Proteomes" id="UP000055045">
    <property type="component" value="Unassembled WGS sequence"/>
</dbReference>
<keyword evidence="2" id="KW-1185">Reference proteome</keyword>
<protein>
    <submittedName>
        <fullName evidence="1">Uncharacterized protein</fullName>
    </submittedName>
</protein>
<dbReference type="EMBL" id="LLXE01000113">
    <property type="protein sequence ID" value="KUM62038.1"/>
    <property type="molecule type" value="Genomic_DNA"/>
</dbReference>
<reference evidence="1 2" key="1">
    <citation type="submission" date="2015-10" db="EMBL/GenBank/DDBJ databases">
        <title>Genome sequencing of Penicillium freii.</title>
        <authorList>
            <person name="Nguyen H.D."/>
            <person name="Visagie C.M."/>
            <person name="Seifert K.A."/>
        </authorList>
    </citation>
    <scope>NUCLEOTIDE SEQUENCE [LARGE SCALE GENOMIC DNA]</scope>
    <source>
        <strain evidence="1 2">DAOM 242723</strain>
    </source>
</reference>
<accession>A0A101MK92</accession>
<dbReference type="AlphaFoldDB" id="A0A101MK92"/>
<proteinExistence type="predicted"/>
<comment type="caution">
    <text evidence="1">The sequence shown here is derived from an EMBL/GenBank/DDBJ whole genome shotgun (WGS) entry which is preliminary data.</text>
</comment>